<dbReference type="Proteomes" id="UP000184529">
    <property type="component" value="Unassembled WGS sequence"/>
</dbReference>
<dbReference type="Pfam" id="PF13192">
    <property type="entry name" value="Thioredoxin_3"/>
    <property type="match status" value="1"/>
</dbReference>
<reference evidence="3" key="1">
    <citation type="submission" date="2016-11" db="EMBL/GenBank/DDBJ databases">
        <authorList>
            <person name="Varghese N."/>
            <person name="Submissions S."/>
        </authorList>
    </citation>
    <scope>NUCLEOTIDE SEQUENCE [LARGE SCALE GENOMIC DNA]</scope>
    <source>
        <strain evidence="3">DSM 16057</strain>
    </source>
</reference>
<dbReference type="InterPro" id="IPR012336">
    <property type="entry name" value="Thioredoxin-like_fold"/>
</dbReference>
<gene>
    <name evidence="2" type="ORF">SAMN02745219_02126</name>
</gene>
<dbReference type="STRING" id="1121432.SAMN02745219_02126"/>
<keyword evidence="3" id="KW-1185">Reference proteome</keyword>
<dbReference type="AlphaFoldDB" id="A0A1M6HVZ3"/>
<evidence type="ECO:0000313" key="2">
    <source>
        <dbReference type="EMBL" id="SHJ26369.1"/>
    </source>
</evidence>
<evidence type="ECO:0000313" key="3">
    <source>
        <dbReference type="Proteomes" id="UP000184529"/>
    </source>
</evidence>
<dbReference type="RefSeq" id="WP_072869504.1">
    <property type="nucleotide sequence ID" value="NZ_FQZM01000025.1"/>
</dbReference>
<dbReference type="OrthoDB" id="1807900at2"/>
<accession>A0A1M6HVZ3</accession>
<sequence>MPVKMEVFSGNPPCPGCLEMIKLCEAVAGEYGGEIDFKKYVGEEGLEKFNEYNMFCVPAVVINGYIKIEGVVPTRFTLLNALREGGLCLK</sequence>
<dbReference type="InterPro" id="IPR036249">
    <property type="entry name" value="Thioredoxin-like_sf"/>
</dbReference>
<dbReference type="Gene3D" id="3.40.30.10">
    <property type="entry name" value="Glutaredoxin"/>
    <property type="match status" value="1"/>
</dbReference>
<proteinExistence type="predicted"/>
<evidence type="ECO:0000259" key="1">
    <source>
        <dbReference type="Pfam" id="PF13192"/>
    </source>
</evidence>
<name>A0A1M6HVZ3_9FIRM</name>
<protein>
    <submittedName>
        <fullName evidence="2">Thioredoxin domain-containing protein</fullName>
    </submittedName>
</protein>
<dbReference type="SUPFAM" id="SSF52833">
    <property type="entry name" value="Thioredoxin-like"/>
    <property type="match status" value="1"/>
</dbReference>
<feature type="domain" description="Thioredoxin-like fold" evidence="1">
    <location>
        <begin position="4"/>
        <end position="76"/>
    </location>
</feature>
<dbReference type="EMBL" id="FQZM01000025">
    <property type="protein sequence ID" value="SHJ26369.1"/>
    <property type="molecule type" value="Genomic_DNA"/>
</dbReference>
<organism evidence="2 3">
    <name type="scientific">Desulfofundulus thermosubterraneus DSM 16057</name>
    <dbReference type="NCBI Taxonomy" id="1121432"/>
    <lineage>
        <taxon>Bacteria</taxon>
        <taxon>Bacillati</taxon>
        <taxon>Bacillota</taxon>
        <taxon>Clostridia</taxon>
        <taxon>Eubacteriales</taxon>
        <taxon>Peptococcaceae</taxon>
        <taxon>Desulfofundulus</taxon>
    </lineage>
</organism>